<evidence type="ECO:0000256" key="1">
    <source>
        <dbReference type="SAM" id="MobiDB-lite"/>
    </source>
</evidence>
<evidence type="ECO:0000313" key="2">
    <source>
        <dbReference type="EMBL" id="PPR82244.1"/>
    </source>
</evidence>
<dbReference type="OrthoDB" id="1664273at2759"/>
<proteinExistence type="predicted"/>
<gene>
    <name evidence="2" type="ORF">GOBAR_AA38471</name>
</gene>
<evidence type="ECO:0008006" key="4">
    <source>
        <dbReference type="Google" id="ProtNLM"/>
    </source>
</evidence>
<feature type="region of interest" description="Disordered" evidence="1">
    <location>
        <begin position="1"/>
        <end position="20"/>
    </location>
</feature>
<reference evidence="2 3" key="1">
    <citation type="submission" date="2015-01" db="EMBL/GenBank/DDBJ databases">
        <title>Genome of allotetraploid Gossypium barbadense reveals genomic plasticity and fiber elongation in cotton evolution.</title>
        <authorList>
            <person name="Chen X."/>
            <person name="Liu X."/>
            <person name="Zhao B."/>
            <person name="Zheng H."/>
            <person name="Hu Y."/>
            <person name="Lu G."/>
            <person name="Yang C."/>
            <person name="Chen J."/>
            <person name="Shan C."/>
            <person name="Zhang L."/>
            <person name="Zhou Y."/>
            <person name="Wang L."/>
            <person name="Guo W."/>
            <person name="Bai Y."/>
            <person name="Ruan J."/>
            <person name="Shangguan X."/>
            <person name="Mao Y."/>
            <person name="Jiang J."/>
            <person name="Zhu Y."/>
            <person name="Lei J."/>
            <person name="Kang H."/>
            <person name="Chen S."/>
            <person name="He X."/>
            <person name="Wang R."/>
            <person name="Wang Y."/>
            <person name="Chen J."/>
            <person name="Wang L."/>
            <person name="Yu S."/>
            <person name="Wang B."/>
            <person name="Wei J."/>
            <person name="Song S."/>
            <person name="Lu X."/>
            <person name="Gao Z."/>
            <person name="Gu W."/>
            <person name="Deng X."/>
            <person name="Ma D."/>
            <person name="Wang S."/>
            <person name="Liang W."/>
            <person name="Fang L."/>
            <person name="Cai C."/>
            <person name="Zhu X."/>
            <person name="Zhou B."/>
            <person name="Zhang Y."/>
            <person name="Chen Z."/>
            <person name="Xu S."/>
            <person name="Zhu R."/>
            <person name="Wang S."/>
            <person name="Zhang T."/>
            <person name="Zhao G."/>
        </authorList>
    </citation>
    <scope>NUCLEOTIDE SEQUENCE [LARGE SCALE GENOMIC DNA]</scope>
    <source>
        <strain evidence="3">cv. Xinhai21</strain>
        <tissue evidence="2">Leaf</tissue>
    </source>
</reference>
<dbReference type="Proteomes" id="UP000239757">
    <property type="component" value="Unassembled WGS sequence"/>
</dbReference>
<accession>A0A2P5VTT1</accession>
<protein>
    <recommendedName>
        <fullName evidence="4">Response regulatory domain-containing protein</fullName>
    </recommendedName>
</protein>
<evidence type="ECO:0000313" key="3">
    <source>
        <dbReference type="Proteomes" id="UP000239757"/>
    </source>
</evidence>
<organism evidence="2 3">
    <name type="scientific">Gossypium barbadense</name>
    <name type="common">Sea Island cotton</name>
    <name type="synonym">Hibiscus barbadensis</name>
    <dbReference type="NCBI Taxonomy" id="3634"/>
    <lineage>
        <taxon>Eukaryota</taxon>
        <taxon>Viridiplantae</taxon>
        <taxon>Streptophyta</taxon>
        <taxon>Embryophyta</taxon>
        <taxon>Tracheophyta</taxon>
        <taxon>Spermatophyta</taxon>
        <taxon>Magnoliopsida</taxon>
        <taxon>eudicotyledons</taxon>
        <taxon>Gunneridae</taxon>
        <taxon>Pentapetalae</taxon>
        <taxon>rosids</taxon>
        <taxon>malvids</taxon>
        <taxon>Malvales</taxon>
        <taxon>Malvaceae</taxon>
        <taxon>Malvoideae</taxon>
        <taxon>Gossypium</taxon>
    </lineage>
</organism>
<sequence>MESKANKQMNGGMDEDSGRKGEWHVPILAMTADVIHATYDALNAGWMDVSKPFEEAKLYQVVAEFFKSTRSNCFT</sequence>
<name>A0A2P5VTT1_GOSBA</name>
<dbReference type="EMBL" id="KZ670947">
    <property type="protein sequence ID" value="PPR82244.1"/>
    <property type="molecule type" value="Genomic_DNA"/>
</dbReference>
<dbReference type="AlphaFoldDB" id="A0A2P5VTT1"/>